<dbReference type="Gene3D" id="3.30.540.30">
    <property type="match status" value="1"/>
</dbReference>
<keyword evidence="2" id="KW-1185">Reference proteome</keyword>
<organism evidence="1 2">
    <name type="scientific">Penicillium roqueforti (strain FM164)</name>
    <dbReference type="NCBI Taxonomy" id="1365484"/>
    <lineage>
        <taxon>Eukaryota</taxon>
        <taxon>Fungi</taxon>
        <taxon>Dikarya</taxon>
        <taxon>Ascomycota</taxon>
        <taxon>Pezizomycotina</taxon>
        <taxon>Eurotiomycetes</taxon>
        <taxon>Eurotiomycetidae</taxon>
        <taxon>Eurotiales</taxon>
        <taxon>Aspergillaceae</taxon>
        <taxon>Penicillium</taxon>
    </lineage>
</organism>
<accession>W6QAK0</accession>
<evidence type="ECO:0000313" key="2">
    <source>
        <dbReference type="Proteomes" id="UP000030686"/>
    </source>
</evidence>
<sequence>MSPLDKRRNSEIIHKLEARIVFHSLTDDTHDETLLKPYTHHLARACWNGSRIVLRQTSQEAEGISTLLWSYIVHATGDGTILGSRHRAG</sequence>
<dbReference type="OrthoDB" id="4365260at2759"/>
<protein>
    <submittedName>
        <fullName evidence="1">Peptidase M49, dipeptidyl-peptidase III</fullName>
    </submittedName>
</protein>
<gene>
    <name evidence="1" type="ORF">PROQFM164_S03g000179</name>
</gene>
<dbReference type="EMBL" id="HG792017">
    <property type="protein sequence ID" value="CDM33455.1"/>
    <property type="molecule type" value="Genomic_DNA"/>
</dbReference>
<name>W6QAK0_PENRF</name>
<proteinExistence type="predicted"/>
<dbReference type="AlphaFoldDB" id="W6QAK0"/>
<evidence type="ECO:0000313" key="1">
    <source>
        <dbReference type="EMBL" id="CDM33455.1"/>
    </source>
</evidence>
<reference evidence="1" key="1">
    <citation type="journal article" date="2014" name="Nat. Commun.">
        <title>Multiple recent horizontal transfers of a large genomic region in cheese making fungi.</title>
        <authorList>
            <person name="Cheeseman K."/>
            <person name="Ropars J."/>
            <person name="Renault P."/>
            <person name="Dupont J."/>
            <person name="Gouzy J."/>
            <person name="Branca A."/>
            <person name="Abraham A.L."/>
            <person name="Ceppi M."/>
            <person name="Conseiller E."/>
            <person name="Debuchy R."/>
            <person name="Malagnac F."/>
            <person name="Goarin A."/>
            <person name="Silar P."/>
            <person name="Lacoste S."/>
            <person name="Sallet E."/>
            <person name="Bensimon A."/>
            <person name="Giraud T."/>
            <person name="Brygoo Y."/>
        </authorList>
    </citation>
    <scope>NUCLEOTIDE SEQUENCE [LARGE SCALE GENOMIC DNA]</scope>
    <source>
        <strain evidence="1">FM164</strain>
    </source>
</reference>
<dbReference type="Proteomes" id="UP000030686">
    <property type="component" value="Unassembled WGS sequence"/>
</dbReference>